<gene>
    <name evidence="2" type="ORF">AVDCRST_MAG30-3475</name>
</gene>
<feature type="region of interest" description="Disordered" evidence="1">
    <location>
        <begin position="752"/>
        <end position="880"/>
    </location>
</feature>
<feature type="compositionally biased region" description="Basic residues" evidence="1">
    <location>
        <begin position="454"/>
        <end position="468"/>
    </location>
</feature>
<feature type="compositionally biased region" description="Basic residues" evidence="1">
    <location>
        <begin position="521"/>
        <end position="535"/>
    </location>
</feature>
<feature type="compositionally biased region" description="Basic and acidic residues" evidence="1">
    <location>
        <begin position="30"/>
        <end position="40"/>
    </location>
</feature>
<feature type="compositionally biased region" description="Basic and acidic residues" evidence="1">
    <location>
        <begin position="671"/>
        <end position="685"/>
    </location>
</feature>
<feature type="compositionally biased region" description="Low complexity" evidence="1">
    <location>
        <begin position="848"/>
        <end position="858"/>
    </location>
</feature>
<organism evidence="2">
    <name type="scientific">uncultured Solirubrobacteraceae bacterium</name>
    <dbReference type="NCBI Taxonomy" id="1162706"/>
    <lineage>
        <taxon>Bacteria</taxon>
        <taxon>Bacillati</taxon>
        <taxon>Actinomycetota</taxon>
        <taxon>Thermoleophilia</taxon>
        <taxon>Solirubrobacterales</taxon>
        <taxon>Solirubrobacteraceae</taxon>
        <taxon>environmental samples</taxon>
    </lineage>
</organism>
<dbReference type="EMBL" id="CADCVS010000453">
    <property type="protein sequence ID" value="CAA9527239.1"/>
    <property type="molecule type" value="Genomic_DNA"/>
</dbReference>
<feature type="compositionally biased region" description="Basic and acidic residues" evidence="1">
    <location>
        <begin position="139"/>
        <end position="150"/>
    </location>
</feature>
<feature type="compositionally biased region" description="Basic residues" evidence="1">
    <location>
        <begin position="11"/>
        <end position="29"/>
    </location>
</feature>
<feature type="non-terminal residue" evidence="2">
    <location>
        <position position="1"/>
    </location>
</feature>
<feature type="compositionally biased region" description="Basic residues" evidence="1">
    <location>
        <begin position="420"/>
        <end position="437"/>
    </location>
</feature>
<feature type="compositionally biased region" description="Basic residues" evidence="1">
    <location>
        <begin position="652"/>
        <end position="667"/>
    </location>
</feature>
<evidence type="ECO:0000313" key="2">
    <source>
        <dbReference type="EMBL" id="CAA9527239.1"/>
    </source>
</evidence>
<feature type="compositionally biased region" description="Basic residues" evidence="1">
    <location>
        <begin position="183"/>
        <end position="204"/>
    </location>
</feature>
<feature type="compositionally biased region" description="Low complexity" evidence="1">
    <location>
        <begin position="791"/>
        <end position="816"/>
    </location>
</feature>
<feature type="compositionally biased region" description="Basic and acidic residues" evidence="1">
    <location>
        <begin position="265"/>
        <end position="281"/>
    </location>
</feature>
<feature type="compositionally biased region" description="Basic and acidic residues" evidence="1">
    <location>
        <begin position="287"/>
        <end position="301"/>
    </location>
</feature>
<dbReference type="AlphaFoldDB" id="A0A6J4TNS3"/>
<feature type="compositionally biased region" description="Basic and acidic residues" evidence="1">
    <location>
        <begin position="438"/>
        <end position="453"/>
    </location>
</feature>
<feature type="compositionally biased region" description="Basic and acidic residues" evidence="1">
    <location>
        <begin position="212"/>
        <end position="221"/>
    </location>
</feature>
<feature type="region of interest" description="Disordered" evidence="1">
    <location>
        <begin position="515"/>
        <end position="735"/>
    </location>
</feature>
<reference evidence="2" key="1">
    <citation type="submission" date="2020-02" db="EMBL/GenBank/DDBJ databases">
        <authorList>
            <person name="Meier V. D."/>
        </authorList>
    </citation>
    <scope>NUCLEOTIDE SEQUENCE</scope>
    <source>
        <strain evidence="2">AVDCRST_MAG30</strain>
    </source>
</reference>
<proteinExistence type="predicted"/>
<accession>A0A6J4TNS3</accession>
<feature type="compositionally biased region" description="Basic and acidic residues" evidence="1">
    <location>
        <begin position="773"/>
        <end position="786"/>
    </location>
</feature>
<sequence>ASHPPPGFRLRPAHRAGRLGRLRRRHPPHGARDPAHPREGLRVARLRLRLRVRAGQRLHDGRLLRHRPRGALALLRAGRQVRVPRQRDGAQQPQVRLLLQADHRREDGREADRRARPARAEGRHPRGGARLRRRLQPLPRRDPGRPDPRPRVPGPGVGQADRGDRRLPPLLPARAARLGGRGDRRHRRGAAAHAARDRRRRRGRAGPVQGPRVDRPQALRRDPRRHRLERRGVRQGLHRERARPAARQPALPVGRLRALLPVAADHPRQDGRRGREPVRRADRAHRPHAEHGLEPHGLDRPPLHAVRAQARPRLVHHLPGRRAAQGDEADEGDRHGQGRRRQARGALAHPVLVRARPDPHLAAGHPAVPVDDEHRLRARRRQRDELPLPQPLLRHEHGPERRRARRDRAQVPGHPVGQHDRRRLRRQGLLRRHRRGAERRQRQDRELQRAARPRDRRRPARPGARRGARGLWLRQRGGQGRGRAGHPAALADAVAVPRRLRSQCQRLLLADEPEGAARGLPAHHRRRAHRARPAHAARAEDHRGGREVRAAGAPGCGLQQPPVPRRAVARRARRPVPPGAGRARRRVRRAREVGPPRRRRVARRAALPPLRDSRGQRPGRPVPDPVLAAGPGEHAARAQHGEPGRAPGAARRDRRPQRRRHPVRRPAGRLPVREARRGEGADPRWPRHARRVERDQRRVGPQAGLPERPARVELRAGRRLRRQPVPRRPHDPHLLAVGEPGVAAVRRPDADVLPQGVGQEPLLRARHPGRSGSADHEADLGRRDAGHAGGEARPAAAVGPRAPRPLRPGLVPPGQARPRHRDDDPRRQARHLGAADAEGRQAAHRGPRAAAARHVPGADQRGRGLRAGDGPAHGAPGGAL</sequence>
<feature type="compositionally biased region" description="Basic and acidic residues" evidence="1">
    <location>
        <begin position="634"/>
        <end position="643"/>
    </location>
</feature>
<feature type="compositionally biased region" description="Basic and acidic residues" evidence="1">
    <location>
        <begin position="537"/>
        <end position="549"/>
    </location>
</feature>
<feature type="region of interest" description="Disordered" evidence="1">
    <location>
        <begin position="1"/>
        <end position="40"/>
    </location>
</feature>
<feature type="compositionally biased region" description="Basic residues" evidence="1">
    <location>
        <begin position="125"/>
        <end position="135"/>
    </location>
</feature>
<feature type="region of interest" description="Disordered" evidence="1">
    <location>
        <begin position="82"/>
        <end position="301"/>
    </location>
</feature>
<evidence type="ECO:0000256" key="1">
    <source>
        <dbReference type="SAM" id="MobiDB-lite"/>
    </source>
</evidence>
<feature type="compositionally biased region" description="Basic residues" evidence="1">
    <location>
        <begin position="717"/>
        <end position="727"/>
    </location>
</feature>
<feature type="region of interest" description="Disordered" evidence="1">
    <location>
        <begin position="316"/>
        <end position="350"/>
    </location>
</feature>
<protein>
    <submittedName>
        <fullName evidence="2">Peptidase S45, penicillin amidase</fullName>
    </submittedName>
</protein>
<name>A0A6J4TNS3_9ACTN</name>
<feature type="non-terminal residue" evidence="2">
    <location>
        <position position="880"/>
    </location>
</feature>
<feature type="region of interest" description="Disordered" evidence="1">
    <location>
        <begin position="380"/>
        <end position="489"/>
    </location>
</feature>
<feature type="compositionally biased region" description="Basic and acidic residues" evidence="1">
    <location>
        <begin position="101"/>
        <end position="124"/>
    </location>
</feature>